<dbReference type="InterPro" id="IPR037675">
    <property type="entry name" value="PIG-O_N"/>
</dbReference>
<evidence type="ECO:0000256" key="9">
    <source>
        <dbReference type="ARBA" id="ARBA00023136"/>
    </source>
</evidence>
<keyword evidence="9 11" id="KW-0472">Membrane</keyword>
<comment type="subcellular location">
    <subcellularLocation>
        <location evidence="1">Endoplasmic reticulum membrane</location>
        <topology evidence="1">Multi-pass membrane protein</topology>
    </subcellularLocation>
</comment>
<feature type="transmembrane region" description="Helical" evidence="11">
    <location>
        <begin position="470"/>
        <end position="490"/>
    </location>
</feature>
<dbReference type="PANTHER" id="PTHR23071:SF1">
    <property type="entry name" value="GPI ETHANOLAMINE PHOSPHATE TRANSFERASE 3"/>
    <property type="match status" value="1"/>
</dbReference>
<feature type="transmembrane region" description="Helical" evidence="11">
    <location>
        <begin position="672"/>
        <end position="696"/>
    </location>
</feature>
<feature type="transmembrane region" description="Helical" evidence="11">
    <location>
        <begin position="552"/>
        <end position="571"/>
    </location>
</feature>
<keyword evidence="4" id="KW-0337">GPI-anchor biosynthesis</keyword>
<feature type="transmembrane region" description="Helical" evidence="11">
    <location>
        <begin position="406"/>
        <end position="425"/>
    </location>
</feature>
<comment type="pathway">
    <text evidence="2">Glycolipid biosynthesis; glycosylphosphatidylinositol-anchor biosynthesis.</text>
</comment>
<organism evidence="12 13">
    <name type="scientific">Multifurca ochricompacta</name>
    <dbReference type="NCBI Taxonomy" id="376703"/>
    <lineage>
        <taxon>Eukaryota</taxon>
        <taxon>Fungi</taxon>
        <taxon>Dikarya</taxon>
        <taxon>Basidiomycota</taxon>
        <taxon>Agaricomycotina</taxon>
        <taxon>Agaricomycetes</taxon>
        <taxon>Russulales</taxon>
        <taxon>Russulaceae</taxon>
        <taxon>Multifurca</taxon>
    </lineage>
</organism>
<evidence type="ECO:0000313" key="13">
    <source>
        <dbReference type="Proteomes" id="UP001203297"/>
    </source>
</evidence>
<evidence type="ECO:0000256" key="10">
    <source>
        <dbReference type="ARBA" id="ARBA00023180"/>
    </source>
</evidence>
<dbReference type="PANTHER" id="PTHR23071">
    <property type="entry name" value="PHOSPHATIDYLINOSITOL GLYCAN"/>
    <property type="match status" value="1"/>
</dbReference>
<evidence type="ECO:0000256" key="1">
    <source>
        <dbReference type="ARBA" id="ARBA00004477"/>
    </source>
</evidence>
<feature type="transmembrane region" description="Helical" evidence="11">
    <location>
        <begin position="445"/>
        <end position="463"/>
    </location>
</feature>
<feature type="transmembrane region" description="Helical" evidence="11">
    <location>
        <begin position="628"/>
        <end position="651"/>
    </location>
</feature>
<dbReference type="Gene3D" id="3.40.720.10">
    <property type="entry name" value="Alkaline Phosphatase, subunit A"/>
    <property type="match status" value="1"/>
</dbReference>
<evidence type="ECO:0000256" key="4">
    <source>
        <dbReference type="ARBA" id="ARBA00022502"/>
    </source>
</evidence>
<feature type="transmembrane region" description="Helical" evidence="11">
    <location>
        <begin position="716"/>
        <end position="742"/>
    </location>
</feature>
<comment type="caution">
    <text evidence="12">The sequence shown here is derived from an EMBL/GenBank/DDBJ whole genome shotgun (WGS) entry which is preliminary data.</text>
</comment>
<keyword evidence="7" id="KW-0256">Endoplasmic reticulum</keyword>
<dbReference type="Pfam" id="PF01663">
    <property type="entry name" value="Phosphodiest"/>
    <property type="match status" value="1"/>
</dbReference>
<comment type="similarity">
    <text evidence="3">Belongs to the PIGG/PIGN/PIGO family. PIGO subfamily.</text>
</comment>
<dbReference type="GO" id="GO:0005789">
    <property type="term" value="C:endoplasmic reticulum membrane"/>
    <property type="evidence" value="ECO:0007669"/>
    <property type="project" value="UniProtKB-SubCell"/>
</dbReference>
<keyword evidence="5" id="KW-0808">Transferase</keyword>
<protein>
    <recommendedName>
        <fullName evidence="14">GPI ethanolamine phosphate transferase 3</fullName>
    </recommendedName>
</protein>
<dbReference type="GO" id="GO:0051377">
    <property type="term" value="F:mannose-ethanolamine phosphotransferase activity"/>
    <property type="evidence" value="ECO:0007669"/>
    <property type="project" value="InterPro"/>
</dbReference>
<keyword evidence="13" id="KW-1185">Reference proteome</keyword>
<evidence type="ECO:0000256" key="8">
    <source>
        <dbReference type="ARBA" id="ARBA00022989"/>
    </source>
</evidence>
<keyword evidence="8 11" id="KW-1133">Transmembrane helix</keyword>
<dbReference type="SUPFAM" id="SSF53649">
    <property type="entry name" value="Alkaline phosphatase-like"/>
    <property type="match status" value="1"/>
</dbReference>
<evidence type="ECO:0008006" key="14">
    <source>
        <dbReference type="Google" id="ProtNLM"/>
    </source>
</evidence>
<evidence type="ECO:0000256" key="2">
    <source>
        <dbReference type="ARBA" id="ARBA00004687"/>
    </source>
</evidence>
<feature type="transmembrane region" description="Helical" evidence="11">
    <location>
        <begin position="502"/>
        <end position="521"/>
    </location>
</feature>
<evidence type="ECO:0000256" key="11">
    <source>
        <dbReference type="SAM" id="Phobius"/>
    </source>
</evidence>
<feature type="transmembrane region" description="Helical" evidence="11">
    <location>
        <begin position="853"/>
        <end position="876"/>
    </location>
</feature>
<dbReference type="InterPro" id="IPR002591">
    <property type="entry name" value="Phosphodiest/P_Trfase"/>
</dbReference>
<evidence type="ECO:0000256" key="6">
    <source>
        <dbReference type="ARBA" id="ARBA00022692"/>
    </source>
</evidence>
<feature type="transmembrane region" description="Helical" evidence="11">
    <location>
        <begin position="528"/>
        <end position="546"/>
    </location>
</feature>
<evidence type="ECO:0000256" key="5">
    <source>
        <dbReference type="ARBA" id="ARBA00022679"/>
    </source>
</evidence>
<dbReference type="Proteomes" id="UP001203297">
    <property type="component" value="Unassembled WGS sequence"/>
</dbReference>
<accession>A0AAD4M3D9</accession>
<dbReference type="GO" id="GO:0006506">
    <property type="term" value="P:GPI anchor biosynthetic process"/>
    <property type="evidence" value="ECO:0007669"/>
    <property type="project" value="UniProtKB-KW"/>
</dbReference>
<keyword evidence="6 11" id="KW-0812">Transmembrane</keyword>
<feature type="transmembrane region" description="Helical" evidence="11">
    <location>
        <begin position="6"/>
        <end position="24"/>
    </location>
</feature>
<feature type="transmembrane region" description="Helical" evidence="11">
    <location>
        <begin position="599"/>
        <end position="616"/>
    </location>
</feature>
<dbReference type="CDD" id="cd16023">
    <property type="entry name" value="GPI_EPT_3"/>
    <property type="match status" value="1"/>
</dbReference>
<evidence type="ECO:0000313" key="12">
    <source>
        <dbReference type="EMBL" id="KAI0299999.1"/>
    </source>
</evidence>
<evidence type="ECO:0000256" key="7">
    <source>
        <dbReference type="ARBA" id="ARBA00022824"/>
    </source>
</evidence>
<feature type="transmembrane region" description="Helical" evidence="11">
    <location>
        <begin position="915"/>
        <end position="940"/>
    </location>
</feature>
<gene>
    <name evidence="12" type="ORF">B0F90DRAFT_1725887</name>
</gene>
<proteinExistence type="inferred from homology"/>
<keyword evidence="10" id="KW-0325">Glycoprotein</keyword>
<sequence>MFFRTFRIIFYLAFLHIVGIYLFTRGFLLSRLSLSNTTSCSTSTSPCTLPPTHKRAVLLIIDSLRFDFVSPHPPEPHSPYHHNVLTLPHPPTATLQRIKGLVTGSLPTFVDIGHNFGGASIAEDSIIQQLQKANKTIAFMGDDTWLTVFPNAFHPDMSHDFDSFNVEDLHTVDNGVITNLFPLLTNSIHAHKWDFLIGHFLGPDHPTMLAKQQQMNDILKRVVDALDKDTLLIVLGDHGMDRKGDHGGDGDLEVSAGLWIYSKGPTLSSKNPPTSHLPHKTFPGEPSLHRSVQQIDLVPTLSLLLGLPIPFNNLGTVIPELFWRDRTGSDYANALDINVRQVHAYLDAYRNSASGGELDGVWSTLESSWGQFDASKPRDRPEAAVQFTRLALETCRSLWARFNATLMAGGLSVIALSLFVGWGVYERSRSLTGWDLWMEPLGQMIGSSTVVGAALGAAVYAITPLRNAQLFYGISLFQFILFGASVLSGVRVLASAPPKLRISWSAPILFLHSIAFLSNSYTFWEDRAVPFFLLFTLVPPILTALSAPTGHLRYRILAFAALFAVCVRLMAVSTICREEQHPWCSVTFFSGAGATEPPILVRLILIPVAVLVPYGIRRVLAVSKSDKGIASLLLPYVIPPALVAGSGYWLLEWLDSSGSGIYPDMRRARTTLAWTGIVAALGGTALWALVPVALHISTERLPGTNGSAQPKTEVRVLGFANAFGAPFIVLWALALAPVWLAAQPSAQMTLALATGALLAHLEIVDAARDARALNASFAADPVGALTRLQQQQEGNISAEYLQGVTVTLDEITPVVLLSQLAFFASGHQATLVSIQWKSAFVLTPTVTYPLSPLFVILNAFGPTALFAFAVPLLGIWNVAPLVMLSPTSPPPGSTSGSGSGSAPEEQLQSQSQARVVVLAAVRAVIGTMEYFGSLLLGSALSAAWLRLFAPRYMLGAVELLLVDLAVLVGRITNMFSLPPTGPGGGQKRKAEK</sequence>
<evidence type="ECO:0000256" key="3">
    <source>
        <dbReference type="ARBA" id="ARBA00008695"/>
    </source>
</evidence>
<reference evidence="12" key="1">
    <citation type="journal article" date="2022" name="New Phytol.">
        <title>Evolutionary transition to the ectomycorrhizal habit in the genomes of a hyperdiverse lineage of mushroom-forming fungi.</title>
        <authorList>
            <person name="Looney B."/>
            <person name="Miyauchi S."/>
            <person name="Morin E."/>
            <person name="Drula E."/>
            <person name="Courty P.E."/>
            <person name="Kohler A."/>
            <person name="Kuo A."/>
            <person name="LaButti K."/>
            <person name="Pangilinan J."/>
            <person name="Lipzen A."/>
            <person name="Riley R."/>
            <person name="Andreopoulos W."/>
            <person name="He G."/>
            <person name="Johnson J."/>
            <person name="Nolan M."/>
            <person name="Tritt A."/>
            <person name="Barry K.W."/>
            <person name="Grigoriev I.V."/>
            <person name="Nagy L.G."/>
            <person name="Hibbett D."/>
            <person name="Henrissat B."/>
            <person name="Matheny P.B."/>
            <person name="Labbe J."/>
            <person name="Martin F.M."/>
        </authorList>
    </citation>
    <scope>NUCLEOTIDE SEQUENCE</scope>
    <source>
        <strain evidence="12">BPL690</strain>
    </source>
</reference>
<dbReference type="AlphaFoldDB" id="A0AAD4M3D9"/>
<dbReference type="InterPro" id="IPR017850">
    <property type="entry name" value="Alkaline_phosphatase_core_sf"/>
</dbReference>
<name>A0AAD4M3D9_9AGAM</name>
<dbReference type="InterPro" id="IPR039524">
    <property type="entry name" value="PIGO/GPI13"/>
</dbReference>
<feature type="transmembrane region" description="Helical" evidence="11">
    <location>
        <begin position="952"/>
        <end position="972"/>
    </location>
</feature>
<dbReference type="EMBL" id="WTXG01000020">
    <property type="protein sequence ID" value="KAI0299999.1"/>
    <property type="molecule type" value="Genomic_DNA"/>
</dbReference>